<evidence type="ECO:0000256" key="5">
    <source>
        <dbReference type="ARBA" id="ARBA00023054"/>
    </source>
</evidence>
<feature type="compositionally biased region" description="Basic residues" evidence="9">
    <location>
        <begin position="168"/>
        <end position="186"/>
    </location>
</feature>
<evidence type="ECO:0000256" key="3">
    <source>
        <dbReference type="ARBA" id="ARBA00022664"/>
    </source>
</evidence>
<feature type="domain" description="CBF1-interacting co-repressor CIR N-terminal" evidence="10">
    <location>
        <begin position="10"/>
        <end position="46"/>
    </location>
</feature>
<dbReference type="InParanoid" id="A0A024G8T7"/>
<dbReference type="InterPro" id="IPR051376">
    <property type="entry name" value="CWC25_splicing_factor"/>
</dbReference>
<dbReference type="GO" id="GO:0000398">
    <property type="term" value="P:mRNA splicing, via spliceosome"/>
    <property type="evidence" value="ECO:0007669"/>
    <property type="project" value="TreeGrafter"/>
</dbReference>
<evidence type="ECO:0000256" key="6">
    <source>
        <dbReference type="ARBA" id="ARBA00023187"/>
    </source>
</evidence>
<evidence type="ECO:0000256" key="4">
    <source>
        <dbReference type="ARBA" id="ARBA00022728"/>
    </source>
</evidence>
<feature type="coiled-coil region" evidence="8">
    <location>
        <begin position="29"/>
        <end position="56"/>
    </location>
</feature>
<dbReference type="PANTHER" id="PTHR16196">
    <property type="entry name" value="CELL CYCLE CONTROL PROTEIN CWF25"/>
    <property type="match status" value="1"/>
</dbReference>
<protein>
    <recommendedName>
        <fullName evidence="10">CBF1-interacting co-repressor CIR N-terminal domain-containing protein</fullName>
    </recommendedName>
</protein>
<feature type="compositionally biased region" description="Basic and acidic residues" evidence="9">
    <location>
        <begin position="276"/>
        <end position="285"/>
    </location>
</feature>
<evidence type="ECO:0000256" key="2">
    <source>
        <dbReference type="ARBA" id="ARBA00006695"/>
    </source>
</evidence>
<dbReference type="SMART" id="SM01083">
    <property type="entry name" value="Cir_N"/>
    <property type="match status" value="1"/>
</dbReference>
<reference evidence="11 12" key="1">
    <citation type="submission" date="2012-05" db="EMBL/GenBank/DDBJ databases">
        <title>Recombination and specialization in a pathogen metapopulation.</title>
        <authorList>
            <person name="Gardiner A."/>
            <person name="Kemen E."/>
            <person name="Schultz-Larsen T."/>
            <person name="MacLean D."/>
            <person name="Van Oosterhout C."/>
            <person name="Jones J.D.G."/>
        </authorList>
    </citation>
    <scope>NUCLEOTIDE SEQUENCE [LARGE SCALE GENOMIC DNA]</scope>
    <source>
        <strain evidence="11 12">Ac Nc2</strain>
    </source>
</reference>
<dbReference type="Proteomes" id="UP000053237">
    <property type="component" value="Unassembled WGS sequence"/>
</dbReference>
<dbReference type="GO" id="GO:0005684">
    <property type="term" value="C:U2-type spliceosomal complex"/>
    <property type="evidence" value="ECO:0007669"/>
    <property type="project" value="TreeGrafter"/>
</dbReference>
<evidence type="ECO:0000256" key="1">
    <source>
        <dbReference type="ARBA" id="ARBA00004123"/>
    </source>
</evidence>
<evidence type="ECO:0000256" key="9">
    <source>
        <dbReference type="SAM" id="MobiDB-lite"/>
    </source>
</evidence>
<dbReference type="InterPro" id="IPR022209">
    <property type="entry name" value="CWC25"/>
</dbReference>
<keyword evidence="3" id="KW-0507">mRNA processing</keyword>
<comment type="similarity">
    <text evidence="2">Belongs to the CWC25 family.</text>
</comment>
<dbReference type="InterPro" id="IPR019339">
    <property type="entry name" value="CIR_N_dom"/>
</dbReference>
<dbReference type="PANTHER" id="PTHR16196:SF0">
    <property type="entry name" value="PRE-MRNA-SPLICING FACTOR CWC25 HOMOLOG"/>
    <property type="match status" value="1"/>
</dbReference>
<organism evidence="11 12">
    <name type="scientific">Albugo candida</name>
    <dbReference type="NCBI Taxonomy" id="65357"/>
    <lineage>
        <taxon>Eukaryota</taxon>
        <taxon>Sar</taxon>
        <taxon>Stramenopiles</taxon>
        <taxon>Oomycota</taxon>
        <taxon>Peronosporomycetes</taxon>
        <taxon>Albuginales</taxon>
        <taxon>Albuginaceae</taxon>
        <taxon>Albugo</taxon>
    </lineage>
</organism>
<evidence type="ECO:0000256" key="8">
    <source>
        <dbReference type="SAM" id="Coils"/>
    </source>
</evidence>
<comment type="caution">
    <text evidence="11">The sequence shown here is derived from an EMBL/GenBank/DDBJ whole genome shotgun (WGS) entry which is preliminary data.</text>
</comment>
<feature type="compositionally biased region" description="Basic and acidic residues" evidence="9">
    <location>
        <begin position="187"/>
        <end position="211"/>
    </location>
</feature>
<feature type="compositionally biased region" description="Basic and acidic residues" evidence="9">
    <location>
        <begin position="292"/>
        <end position="309"/>
    </location>
</feature>
<accession>A0A024G8T7</accession>
<keyword evidence="7" id="KW-0539">Nucleus</keyword>
<dbReference type="AlphaFoldDB" id="A0A024G8T7"/>
<name>A0A024G8T7_9STRA</name>
<feature type="region of interest" description="Disordered" evidence="9">
    <location>
        <begin position="163"/>
        <end position="326"/>
    </location>
</feature>
<keyword evidence="5 8" id="KW-0175">Coiled coil</keyword>
<dbReference type="EMBL" id="CAIX01000041">
    <property type="protein sequence ID" value="CCI42930.1"/>
    <property type="molecule type" value="Genomic_DNA"/>
</dbReference>
<keyword evidence="12" id="KW-1185">Reference proteome</keyword>
<comment type="subcellular location">
    <subcellularLocation>
        <location evidence="1">Nucleus</location>
    </subcellularLocation>
</comment>
<dbReference type="Pfam" id="PF12542">
    <property type="entry name" value="CWC25"/>
    <property type="match status" value="1"/>
</dbReference>
<keyword evidence="6" id="KW-0508">mRNA splicing</keyword>
<evidence type="ECO:0000256" key="7">
    <source>
        <dbReference type="ARBA" id="ARBA00023242"/>
    </source>
</evidence>
<dbReference type="OrthoDB" id="21123at2759"/>
<evidence type="ECO:0000313" key="12">
    <source>
        <dbReference type="Proteomes" id="UP000053237"/>
    </source>
</evidence>
<sequence length="462" mass="54288">MSLAFLAKKSWHTANLRNVEKVWIAEQKHAAEGKKLDELRKNIEEERQLQELRELQAAHGDKKAAIERVEWMYEAPMVQQEKSTEEYLLGKKLKSEASGQQLSEKYGSLGNNNATNAAYENFSRLNEDPMLQIKRQQKEMHESILKNPIKMKRIKEKVENMLKDCKQRKEKKKKNVKSKSKRKRRSHPSDSESKEERPEVVDKRQRSTIMDKKRRRSGYKRSVEAYITSSNRHKKQDHSKVTGRNRISSSRSPITRSLDHKKNRSRSQSVAQDYSPAHEIDEYGRSRCRRKLSTEKSETQRKDSRSRDRKDRHRSRKASKRYGLTDHSNAVRCEDIDRGSLGPNAKFLAKARAMKEKEEDLRTEKLSKSVKKSTFTAMDKTQNALEMIQNAQEIEAYRKKRALKAEDEIEHKENNCKSDRHFLKTIQETAYIKTSSTIGERIRRNVHYIQRDDTEGFLEKKQ</sequence>
<dbReference type="Pfam" id="PF10197">
    <property type="entry name" value="Cir_N"/>
    <property type="match status" value="1"/>
</dbReference>
<feature type="compositionally biased region" description="Basic residues" evidence="9">
    <location>
        <begin position="231"/>
        <end position="243"/>
    </location>
</feature>
<keyword evidence="4" id="KW-0747">Spliceosome</keyword>
<evidence type="ECO:0000313" key="11">
    <source>
        <dbReference type="EMBL" id="CCI42930.1"/>
    </source>
</evidence>
<feature type="compositionally biased region" description="Basic residues" evidence="9">
    <location>
        <begin position="310"/>
        <end position="320"/>
    </location>
</feature>
<evidence type="ECO:0000259" key="10">
    <source>
        <dbReference type="SMART" id="SM01083"/>
    </source>
</evidence>
<proteinExistence type="inferred from homology"/>
<dbReference type="STRING" id="65357.A0A024G8T7"/>
<feature type="compositionally biased region" description="Low complexity" evidence="9">
    <location>
        <begin position="244"/>
        <end position="256"/>
    </location>
</feature>
<gene>
    <name evidence="11" type="ORF">BN9_037140</name>
</gene>